<evidence type="ECO:0000256" key="1">
    <source>
        <dbReference type="ARBA" id="ARBA00010233"/>
    </source>
</evidence>
<dbReference type="Pfam" id="PF02016">
    <property type="entry name" value="Peptidase_S66"/>
    <property type="match status" value="1"/>
</dbReference>
<dbReference type="InterPro" id="IPR003507">
    <property type="entry name" value="S66_fam"/>
</dbReference>
<dbReference type="EMBL" id="PVBQ01000005">
    <property type="protein sequence ID" value="PRD47775.1"/>
    <property type="molecule type" value="Genomic_DNA"/>
</dbReference>
<keyword evidence="6" id="KW-0121">Carboxypeptidase</keyword>
<dbReference type="Pfam" id="PF17676">
    <property type="entry name" value="Peptidase_S66C"/>
    <property type="match status" value="1"/>
</dbReference>
<dbReference type="InterPro" id="IPR027461">
    <property type="entry name" value="Carboxypeptidase_A_C_sf"/>
</dbReference>
<name>A0A2S9J4T1_9SPHI</name>
<evidence type="ECO:0000259" key="5">
    <source>
        <dbReference type="Pfam" id="PF17676"/>
    </source>
</evidence>
<dbReference type="CDD" id="cd07062">
    <property type="entry name" value="Peptidase_S66_mccF_like"/>
    <property type="match status" value="1"/>
</dbReference>
<evidence type="ECO:0000256" key="3">
    <source>
        <dbReference type="PIRSR" id="PIRSR028757-1"/>
    </source>
</evidence>
<dbReference type="Proteomes" id="UP000239711">
    <property type="component" value="Unassembled WGS sequence"/>
</dbReference>
<dbReference type="PANTHER" id="PTHR30237:SF6">
    <property type="entry name" value="CARBOXYPEPTIDASE YOCD-RELATED"/>
    <property type="match status" value="1"/>
</dbReference>
<dbReference type="SUPFAM" id="SSF141986">
    <property type="entry name" value="LD-carboxypeptidase A C-terminal domain-like"/>
    <property type="match status" value="1"/>
</dbReference>
<keyword evidence="7" id="KW-1185">Reference proteome</keyword>
<dbReference type="InterPro" id="IPR040921">
    <property type="entry name" value="Peptidase_S66C"/>
</dbReference>
<evidence type="ECO:0000313" key="6">
    <source>
        <dbReference type="EMBL" id="PRD47775.1"/>
    </source>
</evidence>
<comment type="similarity">
    <text evidence="1">Belongs to the peptidase S66 family.</text>
</comment>
<dbReference type="AlphaFoldDB" id="A0A2S9J4T1"/>
<feature type="active site" description="Charge relay system" evidence="3">
    <location>
        <position position="227"/>
    </location>
</feature>
<dbReference type="InterPro" id="IPR027478">
    <property type="entry name" value="LdcA_N"/>
</dbReference>
<dbReference type="PIRSF" id="PIRSF028757">
    <property type="entry name" value="LD-carboxypeptidase"/>
    <property type="match status" value="1"/>
</dbReference>
<dbReference type="GO" id="GO:0004180">
    <property type="term" value="F:carboxypeptidase activity"/>
    <property type="evidence" value="ECO:0007669"/>
    <property type="project" value="UniProtKB-KW"/>
</dbReference>
<protein>
    <submittedName>
        <fullName evidence="6">LD-carboxypeptidase</fullName>
    </submittedName>
</protein>
<evidence type="ECO:0000256" key="2">
    <source>
        <dbReference type="ARBA" id="ARBA00022801"/>
    </source>
</evidence>
<feature type="domain" description="LD-carboxypeptidase N-terminal" evidence="4">
    <location>
        <begin position="12"/>
        <end position="132"/>
    </location>
</feature>
<reference evidence="6 7" key="1">
    <citation type="submission" date="2018-02" db="EMBL/GenBank/DDBJ databases">
        <title>The draft genome of Sphingobacterium sp. 5JN-11.</title>
        <authorList>
            <person name="Liu L."/>
            <person name="Li L."/>
            <person name="Liang L."/>
            <person name="Zhang X."/>
            <person name="Wang T."/>
        </authorList>
    </citation>
    <scope>NUCLEOTIDE SEQUENCE [LARGE SCALE GENOMIC DNA]</scope>
    <source>
        <strain evidence="6 7">5JN-11</strain>
    </source>
</reference>
<keyword evidence="2" id="KW-0378">Hydrolase</keyword>
<dbReference type="Gene3D" id="3.40.50.10740">
    <property type="entry name" value="Class I glutamine amidotransferase-like"/>
    <property type="match status" value="1"/>
</dbReference>
<sequence>MIPKKLHQGDHIRVIAPADSLLPKLTTEIIERGVKRLNKLGLTVSFGKHIREVDEFKSTTVENRLEDLHEAFLDHTINGILALSGGTSSNQLLSHIDYNLIKSNPKIICGLSDITALVNAIYVKTGMVTYYGPHFSAIAASKDADYTLAYFKKCLMEEGPIKIMPSDIYYNTPWTEEQSVNSGYWIINGGKAEGTIIGGNFLTLNFIQGTEFAMRSDGGKRLIYILEDNGAESANNVQNQLQSLLLQPNFSSVNGILIGRFRKESKVTRDLLTKIIKTKDELKNVPVIANVDFGHTVPIVTFPIGGSITIDATNNRADVFII</sequence>
<organism evidence="6 7">
    <name type="scientific">Sphingobacterium haloxyli</name>
    <dbReference type="NCBI Taxonomy" id="2100533"/>
    <lineage>
        <taxon>Bacteria</taxon>
        <taxon>Pseudomonadati</taxon>
        <taxon>Bacteroidota</taxon>
        <taxon>Sphingobacteriia</taxon>
        <taxon>Sphingobacteriales</taxon>
        <taxon>Sphingobacteriaceae</taxon>
        <taxon>Sphingobacterium</taxon>
    </lineage>
</organism>
<dbReference type="InterPro" id="IPR029062">
    <property type="entry name" value="Class_I_gatase-like"/>
</dbReference>
<feature type="active site" description="Nucleophile" evidence="3">
    <location>
        <position position="112"/>
    </location>
</feature>
<dbReference type="OrthoDB" id="9807329at2"/>
<feature type="active site" description="Charge relay system" evidence="3">
    <location>
        <position position="295"/>
    </location>
</feature>
<feature type="domain" description="LD-carboxypeptidase C-terminal" evidence="5">
    <location>
        <begin position="193"/>
        <end position="310"/>
    </location>
</feature>
<proteinExistence type="inferred from homology"/>
<dbReference type="PANTHER" id="PTHR30237">
    <property type="entry name" value="MURAMOYLTETRAPEPTIDE CARBOXYPEPTIDASE"/>
    <property type="match status" value="1"/>
</dbReference>
<comment type="caution">
    <text evidence="6">The sequence shown here is derived from an EMBL/GenBank/DDBJ whole genome shotgun (WGS) entry which is preliminary data.</text>
</comment>
<dbReference type="Gene3D" id="3.50.30.60">
    <property type="entry name" value="LD-carboxypeptidase A C-terminal domain-like"/>
    <property type="match status" value="1"/>
</dbReference>
<evidence type="ECO:0000313" key="7">
    <source>
        <dbReference type="Proteomes" id="UP000239711"/>
    </source>
</evidence>
<evidence type="ECO:0000259" key="4">
    <source>
        <dbReference type="Pfam" id="PF02016"/>
    </source>
</evidence>
<dbReference type="InterPro" id="IPR040449">
    <property type="entry name" value="Peptidase_S66_N"/>
</dbReference>
<accession>A0A2S9J4T1</accession>
<gene>
    <name evidence="6" type="ORF">C5745_07615</name>
</gene>
<keyword evidence="6" id="KW-0645">Protease</keyword>
<dbReference type="RefSeq" id="WP_105716402.1">
    <property type="nucleotide sequence ID" value="NZ_PVBQ01000005.1"/>
</dbReference>
<dbReference type="SUPFAM" id="SSF52317">
    <property type="entry name" value="Class I glutamine amidotransferase-like"/>
    <property type="match status" value="1"/>
</dbReference>